<feature type="transmembrane region" description="Helical" evidence="11">
    <location>
        <begin position="7"/>
        <end position="25"/>
    </location>
</feature>
<dbReference type="EC" id="3.4.24.-" evidence="13"/>
<dbReference type="Pfam" id="PF01435">
    <property type="entry name" value="Peptidase_M48"/>
    <property type="match status" value="1"/>
</dbReference>
<feature type="transmembrane region" description="Helical" evidence="11">
    <location>
        <begin position="142"/>
        <end position="163"/>
    </location>
</feature>
<keyword evidence="3 11" id="KW-0812">Transmembrane</keyword>
<dbReference type="AlphaFoldDB" id="A0A841I670"/>
<keyword evidence="13" id="KW-0346">Stress response</keyword>
<keyword evidence="6 10" id="KW-0862">Zinc</keyword>
<dbReference type="GO" id="GO:0006508">
    <property type="term" value="P:proteolysis"/>
    <property type="evidence" value="ECO:0007669"/>
    <property type="project" value="UniProtKB-KW"/>
</dbReference>
<evidence type="ECO:0000256" key="5">
    <source>
        <dbReference type="ARBA" id="ARBA00022801"/>
    </source>
</evidence>
<dbReference type="EMBL" id="JACHHG010000017">
    <property type="protein sequence ID" value="MBB6099920.1"/>
    <property type="molecule type" value="Genomic_DNA"/>
</dbReference>
<dbReference type="InterPro" id="IPR050083">
    <property type="entry name" value="HtpX_protease"/>
</dbReference>
<evidence type="ECO:0000256" key="11">
    <source>
        <dbReference type="SAM" id="Phobius"/>
    </source>
</evidence>
<evidence type="ECO:0000313" key="14">
    <source>
        <dbReference type="Proteomes" id="UP000569951"/>
    </source>
</evidence>
<reference evidence="13 14" key="1">
    <citation type="submission" date="2020-08" db="EMBL/GenBank/DDBJ databases">
        <title>Genomic Encyclopedia of Type Strains, Phase IV (KMG-IV): sequencing the most valuable type-strain genomes for metagenomic binning, comparative biology and taxonomic classification.</title>
        <authorList>
            <person name="Goeker M."/>
        </authorList>
    </citation>
    <scope>NUCLEOTIDE SEQUENCE [LARGE SCALE GENOMIC DNA]</scope>
    <source>
        <strain evidence="13 14">DSM 21458</strain>
    </source>
</reference>
<evidence type="ECO:0000256" key="8">
    <source>
        <dbReference type="ARBA" id="ARBA00023049"/>
    </source>
</evidence>
<evidence type="ECO:0000256" key="10">
    <source>
        <dbReference type="RuleBase" id="RU003983"/>
    </source>
</evidence>
<evidence type="ECO:0000256" key="3">
    <source>
        <dbReference type="ARBA" id="ARBA00022692"/>
    </source>
</evidence>
<evidence type="ECO:0000256" key="4">
    <source>
        <dbReference type="ARBA" id="ARBA00022723"/>
    </source>
</evidence>
<keyword evidence="8 10" id="KW-0482">Metalloprotease</keyword>
<comment type="caution">
    <text evidence="13">The sequence shown here is derived from an EMBL/GenBank/DDBJ whole genome shotgun (WGS) entry which is preliminary data.</text>
</comment>
<keyword evidence="5 10" id="KW-0378">Hydrolase</keyword>
<dbReference type="PANTHER" id="PTHR43221:SF2">
    <property type="entry name" value="PROTEASE HTPX HOMOLOG"/>
    <property type="match status" value="1"/>
</dbReference>
<keyword evidence="7 11" id="KW-1133">Transmembrane helix</keyword>
<protein>
    <submittedName>
        <fullName evidence="13">Heat shock protein HtpX</fullName>
        <ecNumber evidence="13">3.4.24.-</ecNumber>
    </submittedName>
</protein>
<evidence type="ECO:0000259" key="12">
    <source>
        <dbReference type="Pfam" id="PF01435"/>
    </source>
</evidence>
<keyword evidence="9 11" id="KW-0472">Membrane</keyword>
<keyword evidence="14" id="KW-1185">Reference proteome</keyword>
<evidence type="ECO:0000256" key="6">
    <source>
        <dbReference type="ARBA" id="ARBA00022833"/>
    </source>
</evidence>
<keyword evidence="4" id="KW-0479">Metal-binding</keyword>
<dbReference type="RefSeq" id="WP_183988660.1">
    <property type="nucleotide sequence ID" value="NZ_JACHHG010000017.1"/>
</dbReference>
<evidence type="ECO:0000256" key="7">
    <source>
        <dbReference type="ARBA" id="ARBA00022989"/>
    </source>
</evidence>
<comment type="similarity">
    <text evidence="10">Belongs to the peptidase M48 family.</text>
</comment>
<feature type="transmembrane region" description="Helical" evidence="11">
    <location>
        <begin position="31"/>
        <end position="47"/>
    </location>
</feature>
<keyword evidence="2 10" id="KW-0645">Protease</keyword>
<evidence type="ECO:0000256" key="9">
    <source>
        <dbReference type="ARBA" id="ARBA00023136"/>
    </source>
</evidence>
<dbReference type="InterPro" id="IPR001915">
    <property type="entry name" value="Peptidase_M48"/>
</dbReference>
<dbReference type="Gene3D" id="3.30.2010.10">
    <property type="entry name" value="Metalloproteases ('zincins'), catalytic domain"/>
    <property type="match status" value="1"/>
</dbReference>
<organism evidence="13 14">
    <name type="scientific">Deinobacterium chartae</name>
    <dbReference type="NCBI Taxonomy" id="521158"/>
    <lineage>
        <taxon>Bacteria</taxon>
        <taxon>Thermotogati</taxon>
        <taxon>Deinococcota</taxon>
        <taxon>Deinococci</taxon>
        <taxon>Deinococcales</taxon>
        <taxon>Deinococcaceae</taxon>
        <taxon>Deinobacterium</taxon>
    </lineage>
</organism>
<name>A0A841I670_9DEIO</name>
<evidence type="ECO:0000256" key="2">
    <source>
        <dbReference type="ARBA" id="ARBA00022670"/>
    </source>
</evidence>
<keyword evidence="1" id="KW-1003">Cell membrane</keyword>
<gene>
    <name evidence="13" type="ORF">HNR42_003380</name>
</gene>
<evidence type="ECO:0000313" key="13">
    <source>
        <dbReference type="EMBL" id="MBB6099920.1"/>
    </source>
</evidence>
<feature type="transmembrane region" description="Helical" evidence="11">
    <location>
        <begin position="175"/>
        <end position="192"/>
    </location>
</feature>
<feature type="domain" description="Peptidase M48" evidence="12">
    <location>
        <begin position="68"/>
        <end position="271"/>
    </location>
</feature>
<proteinExistence type="inferred from homology"/>
<dbReference type="PANTHER" id="PTHR43221">
    <property type="entry name" value="PROTEASE HTPX"/>
    <property type="match status" value="1"/>
</dbReference>
<comment type="cofactor">
    <cofactor evidence="10">
        <name>Zn(2+)</name>
        <dbReference type="ChEBI" id="CHEBI:29105"/>
    </cofactor>
    <text evidence="10">Binds 1 zinc ion per subunit.</text>
</comment>
<dbReference type="GO" id="GO:0004222">
    <property type="term" value="F:metalloendopeptidase activity"/>
    <property type="evidence" value="ECO:0007669"/>
    <property type="project" value="InterPro"/>
</dbReference>
<accession>A0A841I670</accession>
<sequence>MTETAKTLMLLAALGGLLVLAGWAAAGIPGAVLALILAAAALSTVYFKADHWALRASGAEPLEPGAHPRLQLALERLSVRAGVPTPRLYRIPSAACNAFSVGRDPSRAVIALTDGLLARLPQRELEGVLAHELSHIRYRDSLTVSVVVALALALTGVAAWTAWIGGDEDQDAPGPLFLLLAPLAALLVQLGISREREYAADADAARLTADPEGLARALELLGRADGTRAPYTRRPATASLYIVAPACTPRALRWFSTHPPLEERVTRLRRMALGGYPQL</sequence>
<dbReference type="GO" id="GO:0046872">
    <property type="term" value="F:metal ion binding"/>
    <property type="evidence" value="ECO:0007669"/>
    <property type="project" value="UniProtKB-KW"/>
</dbReference>
<evidence type="ECO:0000256" key="1">
    <source>
        <dbReference type="ARBA" id="ARBA00022475"/>
    </source>
</evidence>
<dbReference type="Proteomes" id="UP000569951">
    <property type="component" value="Unassembled WGS sequence"/>
</dbReference>